<name>A0ABS0TC92_9FLAO</name>
<dbReference type="CDD" id="cd10449">
    <property type="entry name" value="GIY-YIG_SLX1_like"/>
    <property type="match status" value="1"/>
</dbReference>
<dbReference type="RefSeq" id="WP_198637552.1">
    <property type="nucleotide sequence ID" value="NZ_JAEHNY010000001.1"/>
</dbReference>
<evidence type="ECO:0000313" key="3">
    <source>
        <dbReference type="EMBL" id="MBI6118607.1"/>
    </source>
</evidence>
<comment type="caution">
    <text evidence="3">The sequence shown here is derived from an EMBL/GenBank/DDBJ whole genome shotgun (WGS) entry which is preliminary data.</text>
</comment>
<comment type="similarity">
    <text evidence="1">Belongs to the UPF0213 family.</text>
</comment>
<reference evidence="3 4" key="1">
    <citation type="submission" date="2020-12" db="EMBL/GenBank/DDBJ databases">
        <title>Salegentibacter orientalis sp. nov., isolated from costal sediment.</title>
        <authorList>
            <person name="Lian F.-B."/>
        </authorList>
    </citation>
    <scope>NUCLEOTIDE SEQUENCE [LARGE SCALE GENOMIC DNA]</scope>
    <source>
        <strain evidence="3 4">F60176</strain>
    </source>
</reference>
<organism evidence="3 4">
    <name type="scientific">Salegentibacter maritimus</name>
    <dbReference type="NCBI Taxonomy" id="2794347"/>
    <lineage>
        <taxon>Bacteria</taxon>
        <taxon>Pseudomonadati</taxon>
        <taxon>Bacteroidota</taxon>
        <taxon>Flavobacteriia</taxon>
        <taxon>Flavobacteriales</taxon>
        <taxon>Flavobacteriaceae</taxon>
        <taxon>Salegentibacter</taxon>
    </lineage>
</organism>
<protein>
    <submittedName>
        <fullName evidence="3">GIY-YIG nuclease family protein</fullName>
    </submittedName>
</protein>
<evidence type="ECO:0000313" key="4">
    <source>
        <dbReference type="Proteomes" id="UP000635665"/>
    </source>
</evidence>
<dbReference type="InterPro" id="IPR050190">
    <property type="entry name" value="UPF0213_domain"/>
</dbReference>
<dbReference type="Pfam" id="PF01541">
    <property type="entry name" value="GIY-YIG"/>
    <property type="match status" value="1"/>
</dbReference>
<dbReference type="SUPFAM" id="SSF82771">
    <property type="entry name" value="GIY-YIG endonuclease"/>
    <property type="match status" value="1"/>
</dbReference>
<dbReference type="PANTHER" id="PTHR34477">
    <property type="entry name" value="UPF0213 PROTEIN YHBQ"/>
    <property type="match status" value="1"/>
</dbReference>
<dbReference type="InterPro" id="IPR035901">
    <property type="entry name" value="GIY-YIG_endonuc_sf"/>
</dbReference>
<proteinExistence type="inferred from homology"/>
<dbReference type="PROSITE" id="PS50164">
    <property type="entry name" value="GIY_YIG"/>
    <property type="match status" value="1"/>
</dbReference>
<evidence type="ECO:0000256" key="1">
    <source>
        <dbReference type="ARBA" id="ARBA00007435"/>
    </source>
</evidence>
<dbReference type="Proteomes" id="UP000635665">
    <property type="component" value="Unassembled WGS sequence"/>
</dbReference>
<dbReference type="PANTHER" id="PTHR34477:SF5">
    <property type="entry name" value="BSL5627 PROTEIN"/>
    <property type="match status" value="1"/>
</dbReference>
<keyword evidence="4" id="KW-1185">Reference proteome</keyword>
<accession>A0ABS0TC92</accession>
<sequence length="85" mass="9944">MSKLYVYILFSESLNGYYIGSTQSIDNRLKKHLQSNKGFTSKAKDWLLVYSETFETRTGAVRRERQIKKWKSRRRGCLKCLASSS</sequence>
<gene>
    <name evidence="3" type="ORF">I6U50_01070</name>
</gene>
<dbReference type="EMBL" id="JAEHNY010000001">
    <property type="protein sequence ID" value="MBI6118607.1"/>
    <property type="molecule type" value="Genomic_DNA"/>
</dbReference>
<feature type="domain" description="GIY-YIG" evidence="2">
    <location>
        <begin position="2"/>
        <end position="78"/>
    </location>
</feature>
<evidence type="ECO:0000259" key="2">
    <source>
        <dbReference type="PROSITE" id="PS50164"/>
    </source>
</evidence>
<dbReference type="InterPro" id="IPR000305">
    <property type="entry name" value="GIY-YIG_endonuc"/>
</dbReference>
<dbReference type="Gene3D" id="3.40.1440.10">
    <property type="entry name" value="GIY-YIG endonuclease"/>
    <property type="match status" value="1"/>
</dbReference>